<accession>A0A9P6YG57</accession>
<dbReference type="AlphaFoldDB" id="A0A9P6YG57"/>
<evidence type="ECO:0000313" key="1">
    <source>
        <dbReference type="EMBL" id="KAG1547704.1"/>
    </source>
</evidence>
<sequence>METEDILKEERHETTRIEKIEHDYAQIQRKFHKRNEPGGYGTIQEYWKDFTHVVQLTLHLKTSSSIQILLNLTGDFHDVFDEFSETKKTLDCQEYFEAMEFAWKSIIQTHKVDQTDKVRILNVLRDGQDRAAAFSLPSAYSHAIQMLSGE</sequence>
<dbReference type="Proteomes" id="UP000717996">
    <property type="component" value="Unassembled WGS sequence"/>
</dbReference>
<organism evidence="1 2">
    <name type="scientific">Rhizopus oryzae</name>
    <name type="common">Mucormycosis agent</name>
    <name type="synonym">Rhizopus arrhizus var. delemar</name>
    <dbReference type="NCBI Taxonomy" id="64495"/>
    <lineage>
        <taxon>Eukaryota</taxon>
        <taxon>Fungi</taxon>
        <taxon>Fungi incertae sedis</taxon>
        <taxon>Mucoromycota</taxon>
        <taxon>Mucoromycotina</taxon>
        <taxon>Mucoromycetes</taxon>
        <taxon>Mucorales</taxon>
        <taxon>Mucorineae</taxon>
        <taxon>Rhizopodaceae</taxon>
        <taxon>Rhizopus</taxon>
    </lineage>
</organism>
<name>A0A9P6YG57_RHIOR</name>
<proteinExistence type="predicted"/>
<dbReference type="OrthoDB" id="2238774at2759"/>
<comment type="caution">
    <text evidence="1">The sequence shown here is derived from an EMBL/GenBank/DDBJ whole genome shotgun (WGS) entry which is preliminary data.</text>
</comment>
<dbReference type="EMBL" id="JAANIT010000440">
    <property type="protein sequence ID" value="KAG1547704.1"/>
    <property type="molecule type" value="Genomic_DNA"/>
</dbReference>
<reference evidence="1" key="1">
    <citation type="journal article" date="2020" name="Microb. Genom.">
        <title>Genetic diversity of clinical and environmental Mucorales isolates obtained from an investigation of mucormycosis cases among solid organ transplant recipients.</title>
        <authorList>
            <person name="Nguyen M.H."/>
            <person name="Kaul D."/>
            <person name="Muto C."/>
            <person name="Cheng S.J."/>
            <person name="Richter R.A."/>
            <person name="Bruno V.M."/>
            <person name="Liu G."/>
            <person name="Beyhan S."/>
            <person name="Sundermann A.J."/>
            <person name="Mounaud S."/>
            <person name="Pasculle A.W."/>
            <person name="Nierman W.C."/>
            <person name="Driscoll E."/>
            <person name="Cumbie R."/>
            <person name="Clancy C.J."/>
            <person name="Dupont C.L."/>
        </authorList>
    </citation>
    <scope>NUCLEOTIDE SEQUENCE</scope>
    <source>
        <strain evidence="1">GL16</strain>
    </source>
</reference>
<protein>
    <submittedName>
        <fullName evidence="1">Uncharacterized protein</fullName>
    </submittedName>
</protein>
<gene>
    <name evidence="1" type="ORF">G6F51_004112</name>
</gene>
<evidence type="ECO:0000313" key="2">
    <source>
        <dbReference type="Proteomes" id="UP000717996"/>
    </source>
</evidence>